<keyword evidence="5" id="KW-0472">Membrane</keyword>
<comment type="caution">
    <text evidence="6">The sequence shown here is derived from an EMBL/GenBank/DDBJ whole genome shotgun (WGS) entry which is preliminary data.</text>
</comment>
<feature type="transmembrane region" description="Helical" evidence="5">
    <location>
        <begin position="242"/>
        <end position="266"/>
    </location>
</feature>
<evidence type="ECO:0000256" key="1">
    <source>
        <dbReference type="ARBA" id="ARBA00005179"/>
    </source>
</evidence>
<evidence type="ECO:0000313" key="6">
    <source>
        <dbReference type="EMBL" id="KAG7041721.1"/>
    </source>
</evidence>
<evidence type="ECO:0000256" key="4">
    <source>
        <dbReference type="ARBA" id="ARBA00023315"/>
    </source>
</evidence>
<reference evidence="6" key="1">
    <citation type="submission" date="2021-05" db="EMBL/GenBank/DDBJ databases">
        <title>Comparative genomics of three Colletotrichum scovillei strains and genetic complementation revealed genes involved fungal growth and virulence on chili pepper.</title>
        <authorList>
            <person name="Hsieh D.-K."/>
            <person name="Chuang S.-C."/>
            <person name="Chen C.-Y."/>
            <person name="Chao Y.-T."/>
            <person name="Lu M.-Y.J."/>
            <person name="Lee M.-H."/>
            <person name="Shih M.-C."/>
        </authorList>
    </citation>
    <scope>NUCLEOTIDE SEQUENCE</scope>
    <source>
        <strain evidence="6">Coll-153</strain>
    </source>
</reference>
<evidence type="ECO:0000256" key="5">
    <source>
        <dbReference type="SAM" id="Phobius"/>
    </source>
</evidence>
<gene>
    <name evidence="6" type="ORF">JMJ77_012239</name>
</gene>
<keyword evidence="3" id="KW-0808">Transferase</keyword>
<name>A0A9P7QWR7_9PEZI</name>
<dbReference type="InterPro" id="IPR023213">
    <property type="entry name" value="CAT-like_dom_sf"/>
</dbReference>
<keyword evidence="4" id="KW-0012">Acyltransferase</keyword>
<dbReference type="Gene3D" id="3.30.559.10">
    <property type="entry name" value="Chloramphenicol acetyltransferase-like domain"/>
    <property type="match status" value="2"/>
</dbReference>
<keyword evidence="7" id="KW-1185">Reference proteome</keyword>
<evidence type="ECO:0000256" key="2">
    <source>
        <dbReference type="ARBA" id="ARBA00009861"/>
    </source>
</evidence>
<proteinExistence type="inferred from homology"/>
<dbReference type="GO" id="GO:0016746">
    <property type="term" value="F:acyltransferase activity"/>
    <property type="evidence" value="ECO:0007669"/>
    <property type="project" value="UniProtKB-KW"/>
</dbReference>
<dbReference type="EMBL" id="JAESDN010000014">
    <property type="protein sequence ID" value="KAG7041721.1"/>
    <property type="molecule type" value="Genomic_DNA"/>
</dbReference>
<dbReference type="PANTHER" id="PTHR31896:SF69">
    <property type="entry name" value="FAMILY REGULATORY PROTEIN, PUTATIVE (AFU_ORTHOLOGUE AFUA_3G14730)-RELATED"/>
    <property type="match status" value="1"/>
</dbReference>
<evidence type="ECO:0000313" key="7">
    <source>
        <dbReference type="Proteomes" id="UP000699042"/>
    </source>
</evidence>
<feature type="transmembrane region" description="Helical" evidence="5">
    <location>
        <begin position="116"/>
        <end position="140"/>
    </location>
</feature>
<dbReference type="PANTHER" id="PTHR31896">
    <property type="entry name" value="FAMILY REGULATORY PROTEIN, PUTATIVE (AFU_ORTHOLOGUE AFUA_3G14730)-RELATED"/>
    <property type="match status" value="1"/>
</dbReference>
<dbReference type="Proteomes" id="UP000699042">
    <property type="component" value="Unassembled WGS sequence"/>
</dbReference>
<evidence type="ECO:0000256" key="3">
    <source>
        <dbReference type="ARBA" id="ARBA00022679"/>
    </source>
</evidence>
<feature type="transmembrane region" description="Helical" evidence="5">
    <location>
        <begin position="83"/>
        <end position="104"/>
    </location>
</feature>
<keyword evidence="5" id="KW-0812">Transmembrane</keyword>
<protein>
    <submittedName>
        <fullName evidence="6">LysR family regulatory protein</fullName>
    </submittedName>
</protein>
<comment type="pathway">
    <text evidence="1">Secondary metabolite biosynthesis.</text>
</comment>
<sequence length="914" mass="100431">MAPSSIHVVFPFITLAGIYAVSNLMINSGHAQLFTDRRASATPLLPDNKTPLLTVYTGVPPLDSYLANLQFSIIPTVDGSYQALSLLGWHWMGLLIAVFTVMIVESLRTRRARDLIPFALWGLAIQYAGYFIIMPMYCYVSLLSQPIRSNSRLPTMIAIQAVPASVLVGLAIPSVIMCLPSSYLPGQSRQVAVAVWQNFPAWMALVQVVAMSLVGAIPARKPEERTTEGGELSRNTSALRRLYKATALVSALIHVLGLIPIVSAAIGKLEPTQGSPHAQMRPADFFLPQRWDNETQISGMTEGAFNFLRYDYYIVLTDKVIPVDYWDHHSRDAVLNVMLRFDRQLDAAKLRRALENLLDRRDGWRRLGGRVRLGPSNKLYWHVPDTYTEKRPAITFHHNRHNNISIKQHPLASRLRSRVSSSSGVSHGASVPWMVEPGNGVDFSPLMRHPSDPTCFEDYVYHDKPMIGLQVTTFNDATLVSLGFSHIMWDCMGLKDLFDAWSLTLQGRHEEVIPLIGTDPLGSLGVSPESTKMITGDDASKPAASTFPPEQYQHIDRQLGVVQLVTLGLRQALDKLLNRNAAEEFRTVCVPAVYVKSLRKDALQALDAENASSSGLQVLEKGHKSQLTPATFLSDGDILCSWWTRNIISSRIRNPTKSRKTIAILNMMGLRGVLAQAGRLPEQGALVGNAILPIPALLPARDLVKKGPLGFGRVAKALREAIAQLSTRPQVEALLALQRRAHGDKVDGNANKKKESGNGKAGLPALFGDAGMHMVVCTNWTKAEFFDVDFSAAAVDEIGCDGLFENERARLPEASLNDTAASSGAEMLSAMGCDGLWEDEHASRPSVAHQSDAPASRVLAKPTGVHMHLITAGTPAFLMSIFTILGRDANGDYWIQGMLRKKYWAKIEAALNLK</sequence>
<dbReference type="InterPro" id="IPR051283">
    <property type="entry name" value="Sec_Metabolite_Acyltrans"/>
</dbReference>
<accession>A0A9P7QWR7</accession>
<dbReference type="AlphaFoldDB" id="A0A9P7QWR7"/>
<feature type="transmembrane region" description="Helical" evidence="5">
    <location>
        <begin position="161"/>
        <end position="184"/>
    </location>
</feature>
<organism evidence="6 7">
    <name type="scientific">Colletotrichum scovillei</name>
    <dbReference type="NCBI Taxonomy" id="1209932"/>
    <lineage>
        <taxon>Eukaryota</taxon>
        <taxon>Fungi</taxon>
        <taxon>Dikarya</taxon>
        <taxon>Ascomycota</taxon>
        <taxon>Pezizomycotina</taxon>
        <taxon>Sordariomycetes</taxon>
        <taxon>Hypocreomycetidae</taxon>
        <taxon>Glomerellales</taxon>
        <taxon>Glomerellaceae</taxon>
        <taxon>Colletotrichum</taxon>
        <taxon>Colletotrichum acutatum species complex</taxon>
    </lineage>
</organism>
<keyword evidence="5" id="KW-1133">Transmembrane helix</keyword>
<comment type="similarity">
    <text evidence="2">Belongs to the plant acyltransferase family.</text>
</comment>
<feature type="transmembrane region" description="Helical" evidence="5">
    <location>
        <begin position="6"/>
        <end position="26"/>
    </location>
</feature>